<feature type="compositionally biased region" description="Basic and acidic residues" evidence="1">
    <location>
        <begin position="210"/>
        <end position="223"/>
    </location>
</feature>
<name>A0ABU0YYF5_9MICO</name>
<gene>
    <name evidence="2" type="ORF">Q9R08_05165</name>
</gene>
<evidence type="ECO:0008006" key="4">
    <source>
        <dbReference type="Google" id="ProtNLM"/>
    </source>
</evidence>
<keyword evidence="3" id="KW-1185">Reference proteome</keyword>
<feature type="compositionally biased region" description="Basic and acidic residues" evidence="1">
    <location>
        <begin position="98"/>
        <end position="110"/>
    </location>
</feature>
<comment type="caution">
    <text evidence="2">The sequence shown here is derived from an EMBL/GenBank/DDBJ whole genome shotgun (WGS) entry which is preliminary data.</text>
</comment>
<dbReference type="Proteomes" id="UP001235133">
    <property type="component" value="Unassembled WGS sequence"/>
</dbReference>
<accession>A0ABU0YYF5</accession>
<dbReference type="EMBL" id="JAVFWO010000002">
    <property type="protein sequence ID" value="MDQ7877363.1"/>
    <property type="molecule type" value="Genomic_DNA"/>
</dbReference>
<feature type="region of interest" description="Disordered" evidence="1">
    <location>
        <begin position="19"/>
        <end position="110"/>
    </location>
</feature>
<evidence type="ECO:0000313" key="2">
    <source>
        <dbReference type="EMBL" id="MDQ7877363.1"/>
    </source>
</evidence>
<dbReference type="RefSeq" id="WP_308866800.1">
    <property type="nucleotide sequence ID" value="NZ_JAVFWO010000002.1"/>
</dbReference>
<protein>
    <recommendedName>
        <fullName evidence="4">DUF4355 domain-containing protein</fullName>
    </recommendedName>
</protein>
<evidence type="ECO:0000256" key="1">
    <source>
        <dbReference type="SAM" id="MobiDB-lite"/>
    </source>
</evidence>
<feature type="region of interest" description="Disordered" evidence="1">
    <location>
        <begin position="176"/>
        <end position="223"/>
    </location>
</feature>
<reference evidence="2 3" key="1">
    <citation type="submission" date="2023-08" db="EMBL/GenBank/DDBJ databases">
        <title>Microbacterium psychrotolerans sp. nov., a psychrotolerant bacterium isolated from soil in Heilongjiang Province, China.</title>
        <authorList>
            <person name="An P."/>
            <person name="Zhao D."/>
            <person name="Xiang H."/>
        </authorList>
    </citation>
    <scope>NUCLEOTIDE SEQUENCE [LARGE SCALE GENOMIC DNA]</scope>
    <source>
        <strain evidence="2 3">QXD-8</strain>
    </source>
</reference>
<feature type="compositionally biased region" description="Basic and acidic residues" evidence="1">
    <location>
        <begin position="47"/>
        <end position="85"/>
    </location>
</feature>
<organism evidence="2 3">
    <name type="scientific">Microbacterium psychrotolerans</name>
    <dbReference type="NCBI Taxonomy" id="3068321"/>
    <lineage>
        <taxon>Bacteria</taxon>
        <taxon>Bacillati</taxon>
        <taxon>Actinomycetota</taxon>
        <taxon>Actinomycetes</taxon>
        <taxon>Micrococcales</taxon>
        <taxon>Microbacteriaceae</taxon>
        <taxon>Microbacterium</taxon>
    </lineage>
</organism>
<sequence>MKRNAFGQLIPTSPYLRFFVPQDDANGGGGSGGGDGKEFKAPASQEELDRIVTERVSRAERKAREEERTKFADYDSLKSDAEKFRAANSGKPSGDGGDDGKRSGVSEQDVDKRINDALAAERLELALERVNDRLDKALEGRTYAASTLFALDRKQFVKDDGKSVDADAIKTWVEANSKAVEQADTKRRRIPGQGDRDANATGGSVQSGRDLYDETHKKKSGKD</sequence>
<proteinExistence type="predicted"/>
<evidence type="ECO:0000313" key="3">
    <source>
        <dbReference type="Proteomes" id="UP001235133"/>
    </source>
</evidence>